<feature type="compositionally biased region" description="Gly residues" evidence="9">
    <location>
        <begin position="90"/>
        <end position="101"/>
    </location>
</feature>
<feature type="domain" description="Homeobox" evidence="10">
    <location>
        <begin position="216"/>
        <end position="276"/>
    </location>
</feature>
<evidence type="ECO:0000259" key="10">
    <source>
        <dbReference type="PROSITE" id="PS50071"/>
    </source>
</evidence>
<organism evidence="11">
    <name type="scientific">Stichopus japonicus</name>
    <name type="common">Sea cucumber</name>
    <dbReference type="NCBI Taxonomy" id="307972"/>
    <lineage>
        <taxon>Eukaryota</taxon>
        <taxon>Metazoa</taxon>
        <taxon>Echinodermata</taxon>
        <taxon>Eleutherozoa</taxon>
        <taxon>Echinozoa</taxon>
        <taxon>Holothuroidea</taxon>
        <taxon>Aspidochirotacea</taxon>
        <taxon>Aspidochirotida</taxon>
        <taxon>Stichopodidae</taxon>
        <taxon>Apostichopus</taxon>
    </lineage>
</organism>
<feature type="compositionally biased region" description="Polar residues" evidence="9">
    <location>
        <begin position="11"/>
        <end position="23"/>
    </location>
</feature>
<dbReference type="Pfam" id="PF00046">
    <property type="entry name" value="Homeodomain"/>
    <property type="match status" value="1"/>
</dbReference>
<evidence type="ECO:0000256" key="3">
    <source>
        <dbReference type="ARBA" id="ARBA00023125"/>
    </source>
</evidence>
<dbReference type="InterPro" id="IPR009057">
    <property type="entry name" value="Homeodomain-like_sf"/>
</dbReference>
<feature type="region of interest" description="Disordered" evidence="9">
    <location>
        <begin position="148"/>
        <end position="223"/>
    </location>
</feature>
<name>A0A0B6VQT6_STIJA</name>
<feature type="region of interest" description="Disordered" evidence="9">
    <location>
        <begin position="74"/>
        <end position="129"/>
    </location>
</feature>
<dbReference type="PROSITE" id="PS50071">
    <property type="entry name" value="HOMEOBOX_2"/>
    <property type="match status" value="1"/>
</dbReference>
<evidence type="ECO:0000256" key="8">
    <source>
        <dbReference type="SAM" id="Coils"/>
    </source>
</evidence>
<dbReference type="PROSITE" id="PS00027">
    <property type="entry name" value="HOMEOBOX_1"/>
    <property type="match status" value="1"/>
</dbReference>
<accession>A0A0B6VQT6</accession>
<feature type="region of interest" description="Disordered" evidence="9">
    <location>
        <begin position="1"/>
        <end position="54"/>
    </location>
</feature>
<evidence type="ECO:0000256" key="2">
    <source>
        <dbReference type="ARBA" id="ARBA00006317"/>
    </source>
</evidence>
<evidence type="ECO:0000256" key="7">
    <source>
        <dbReference type="RuleBase" id="RU000682"/>
    </source>
</evidence>
<dbReference type="SUPFAM" id="SSF46689">
    <property type="entry name" value="Homeodomain-like"/>
    <property type="match status" value="1"/>
</dbReference>
<dbReference type="SMART" id="SM00389">
    <property type="entry name" value="HOX"/>
    <property type="match status" value="1"/>
</dbReference>
<keyword evidence="3 6" id="KW-0238">DNA-binding</keyword>
<gene>
    <name evidence="11" type="primary">13a</name>
    <name evidence="11" type="synonym">Hox11</name>
</gene>
<comment type="similarity">
    <text evidence="2">Belongs to the Abd-B homeobox family.</text>
</comment>
<evidence type="ECO:0000256" key="6">
    <source>
        <dbReference type="PROSITE-ProRule" id="PRU00108"/>
    </source>
</evidence>
<sequence>MQFESRGMDNTHLTPSLHQQHGQTFHDGAQPRPFAGPFYETMTGPGNHPPSSFAFSHHSGGNYMHGFMGGFPYQSPTVPPPPPPVPVHNYGGGGAGHGAIGPGPVPPSEAGSSPWTPGNHHTSAEPSGNYYTEAAMGASAAVDLTRQTPEFRDPTPNESEHTPKSQSSTDNPDSNQNQTSTSQQQQQQQTTTASTGNSESSSGGSYSWMSPSQNTVRTRKKRKPYTKYQTFELEKEFLYNMYLTRDRRSHISRALSLTERQVKIWFQNRRMKLKKMRIRQESERKKREMKAEEMKMKEMNGIMIKSEAMYPSHHHFGPQVIVANHHMKFPLVPT</sequence>
<proteinExistence type="evidence at transcript level"/>
<dbReference type="GO" id="GO:0005634">
    <property type="term" value="C:nucleus"/>
    <property type="evidence" value="ECO:0007669"/>
    <property type="project" value="UniProtKB-SubCell"/>
</dbReference>
<protein>
    <submittedName>
        <fullName evidence="11">Homeodomain containing transcription factor Hox11/13a</fullName>
    </submittedName>
</protein>
<feature type="compositionally biased region" description="Polar residues" evidence="9">
    <location>
        <begin position="110"/>
        <end position="129"/>
    </location>
</feature>
<feature type="coiled-coil region" evidence="8">
    <location>
        <begin position="268"/>
        <end position="299"/>
    </location>
</feature>
<keyword evidence="8" id="KW-0175">Coiled coil</keyword>
<feature type="DNA-binding region" description="Homeobox" evidence="6">
    <location>
        <begin position="218"/>
        <end position="277"/>
    </location>
</feature>
<dbReference type="InterPro" id="IPR017970">
    <property type="entry name" value="Homeobox_CS"/>
</dbReference>
<dbReference type="CDD" id="cd00086">
    <property type="entry name" value="homeodomain"/>
    <property type="match status" value="1"/>
</dbReference>
<dbReference type="Gene3D" id="1.10.10.60">
    <property type="entry name" value="Homeodomain-like"/>
    <property type="match status" value="1"/>
</dbReference>
<evidence type="ECO:0000313" key="11">
    <source>
        <dbReference type="EMBL" id="BAQ21627.1"/>
    </source>
</evidence>
<keyword evidence="4 6" id="KW-0371">Homeobox</keyword>
<feature type="compositionally biased region" description="Basic and acidic residues" evidence="9">
    <location>
        <begin position="149"/>
        <end position="163"/>
    </location>
</feature>
<dbReference type="GO" id="GO:0003677">
    <property type="term" value="F:DNA binding"/>
    <property type="evidence" value="ECO:0007669"/>
    <property type="project" value="UniProtKB-UniRule"/>
</dbReference>
<evidence type="ECO:0000256" key="1">
    <source>
        <dbReference type="ARBA" id="ARBA00004123"/>
    </source>
</evidence>
<evidence type="ECO:0000256" key="5">
    <source>
        <dbReference type="ARBA" id="ARBA00023242"/>
    </source>
</evidence>
<feature type="compositionally biased region" description="Low complexity" evidence="9">
    <location>
        <begin position="174"/>
        <end position="216"/>
    </location>
</feature>
<dbReference type="EMBL" id="LC016613">
    <property type="protein sequence ID" value="BAQ21627.1"/>
    <property type="molecule type" value="mRNA"/>
</dbReference>
<dbReference type="InterPro" id="IPR020479">
    <property type="entry name" value="HD_metazoa"/>
</dbReference>
<dbReference type="PRINTS" id="PR00024">
    <property type="entry name" value="HOMEOBOX"/>
</dbReference>
<dbReference type="InterPro" id="IPR001356">
    <property type="entry name" value="HD"/>
</dbReference>
<feature type="compositionally biased region" description="Polar residues" evidence="9">
    <location>
        <begin position="164"/>
        <end position="173"/>
    </location>
</feature>
<evidence type="ECO:0000256" key="4">
    <source>
        <dbReference type="ARBA" id="ARBA00023155"/>
    </source>
</evidence>
<comment type="subcellular location">
    <subcellularLocation>
        <location evidence="1 6 7">Nucleus</location>
    </subcellularLocation>
</comment>
<dbReference type="InterPro" id="IPR046333">
    <property type="entry name" value="HXA10/ABDB-like"/>
</dbReference>
<dbReference type="GO" id="GO:0000981">
    <property type="term" value="F:DNA-binding transcription factor activity, RNA polymerase II-specific"/>
    <property type="evidence" value="ECO:0007669"/>
    <property type="project" value="InterPro"/>
</dbReference>
<feature type="compositionally biased region" description="Pro residues" evidence="9">
    <location>
        <begin position="77"/>
        <end position="86"/>
    </location>
</feature>
<reference evidence="11" key="1">
    <citation type="submission" date="2014-12" db="EMBL/GenBank/DDBJ databases">
        <title>Patterning of the anteroposterior body axis displayed in the expression of Hox genes in sea cucumber Apostichopus japonicus.</title>
        <authorList>
            <person name="Kikuchi M."/>
            <person name="Omori A."/>
            <person name="Kurokawa D."/>
            <person name="Akasaka K."/>
        </authorList>
    </citation>
    <scope>NUCLEOTIDE SEQUENCE</scope>
</reference>
<evidence type="ECO:0000256" key="9">
    <source>
        <dbReference type="SAM" id="MobiDB-lite"/>
    </source>
</evidence>
<dbReference type="AlphaFoldDB" id="A0A0B6VQT6"/>
<keyword evidence="5 6" id="KW-0539">Nucleus</keyword>
<dbReference type="PANTHER" id="PTHR45874">
    <property type="entry name" value="HOMEOBOX PROTEIN ABDOMINAL-B"/>
    <property type="match status" value="1"/>
</dbReference>